<proteinExistence type="predicted"/>
<dbReference type="GO" id="GO:0005783">
    <property type="term" value="C:endoplasmic reticulum"/>
    <property type="evidence" value="ECO:0007669"/>
    <property type="project" value="TreeGrafter"/>
</dbReference>
<evidence type="ECO:0000256" key="1">
    <source>
        <dbReference type="ARBA" id="ARBA00022679"/>
    </source>
</evidence>
<dbReference type="GO" id="GO:0003838">
    <property type="term" value="F:sterol 24-C-methyltransferase activity"/>
    <property type="evidence" value="ECO:0007669"/>
    <property type="project" value="TreeGrafter"/>
</dbReference>
<gene>
    <name evidence="4" type="ORF">B0T25DRAFT_2829</name>
</gene>
<dbReference type="SUPFAM" id="SSF53335">
    <property type="entry name" value="S-adenosyl-L-methionine-dependent methyltransferases"/>
    <property type="match status" value="1"/>
</dbReference>
<accession>A0AAJ0HSX5</accession>
<reference evidence="4" key="2">
    <citation type="submission" date="2023-06" db="EMBL/GenBank/DDBJ databases">
        <authorList>
            <consortium name="Lawrence Berkeley National Laboratory"/>
            <person name="Haridas S."/>
            <person name="Hensen N."/>
            <person name="Bonometti L."/>
            <person name="Westerberg I."/>
            <person name="Brannstrom I.O."/>
            <person name="Guillou S."/>
            <person name="Cros-Aarteil S."/>
            <person name="Calhoun S."/>
            <person name="Kuo A."/>
            <person name="Mondo S."/>
            <person name="Pangilinan J."/>
            <person name="Riley R."/>
            <person name="Labutti K."/>
            <person name="Andreopoulos B."/>
            <person name="Lipzen A."/>
            <person name="Chen C."/>
            <person name="Yanf M."/>
            <person name="Daum C."/>
            <person name="Ng V."/>
            <person name="Clum A."/>
            <person name="Steindorff A."/>
            <person name="Ohm R."/>
            <person name="Martin F."/>
            <person name="Silar P."/>
            <person name="Natvig D."/>
            <person name="Lalanne C."/>
            <person name="Gautier V."/>
            <person name="Ament-Velasquez S.L."/>
            <person name="Kruys A."/>
            <person name="Hutchinson M.I."/>
            <person name="Powell A.J."/>
            <person name="Barry K."/>
            <person name="Miller A.N."/>
            <person name="Grigoriev I.V."/>
            <person name="Debuchy R."/>
            <person name="Gladieux P."/>
            <person name="Thoren M.H."/>
            <person name="Johannesson H."/>
        </authorList>
    </citation>
    <scope>NUCLEOTIDE SEQUENCE</scope>
    <source>
        <strain evidence="4">CBS 955.72</strain>
    </source>
</reference>
<feature type="compositionally biased region" description="Polar residues" evidence="2">
    <location>
        <begin position="17"/>
        <end position="26"/>
    </location>
</feature>
<evidence type="ECO:0000313" key="5">
    <source>
        <dbReference type="Proteomes" id="UP001275084"/>
    </source>
</evidence>
<dbReference type="InterPro" id="IPR013216">
    <property type="entry name" value="Methyltransf_11"/>
</dbReference>
<evidence type="ECO:0000256" key="2">
    <source>
        <dbReference type="SAM" id="MobiDB-lite"/>
    </source>
</evidence>
<keyword evidence="4" id="KW-0489">Methyltransferase</keyword>
<feature type="region of interest" description="Disordered" evidence="2">
    <location>
        <begin position="1"/>
        <end position="34"/>
    </location>
</feature>
<reference evidence="4" key="1">
    <citation type="journal article" date="2023" name="Mol. Phylogenet. Evol.">
        <title>Genome-scale phylogeny and comparative genomics of the fungal order Sordariales.</title>
        <authorList>
            <person name="Hensen N."/>
            <person name="Bonometti L."/>
            <person name="Westerberg I."/>
            <person name="Brannstrom I.O."/>
            <person name="Guillou S."/>
            <person name="Cros-Aarteil S."/>
            <person name="Calhoun S."/>
            <person name="Haridas S."/>
            <person name="Kuo A."/>
            <person name="Mondo S."/>
            <person name="Pangilinan J."/>
            <person name="Riley R."/>
            <person name="LaButti K."/>
            <person name="Andreopoulos B."/>
            <person name="Lipzen A."/>
            <person name="Chen C."/>
            <person name="Yan M."/>
            <person name="Daum C."/>
            <person name="Ng V."/>
            <person name="Clum A."/>
            <person name="Steindorff A."/>
            <person name="Ohm R.A."/>
            <person name="Martin F."/>
            <person name="Silar P."/>
            <person name="Natvig D.O."/>
            <person name="Lalanne C."/>
            <person name="Gautier V."/>
            <person name="Ament-Velasquez S.L."/>
            <person name="Kruys A."/>
            <person name="Hutchinson M.I."/>
            <person name="Powell A.J."/>
            <person name="Barry K."/>
            <person name="Miller A.N."/>
            <person name="Grigoriev I.V."/>
            <person name="Debuchy R."/>
            <person name="Gladieux P."/>
            <person name="Hiltunen Thoren M."/>
            <person name="Johannesson H."/>
        </authorList>
    </citation>
    <scope>NUCLEOTIDE SEQUENCE</scope>
    <source>
        <strain evidence="4">CBS 955.72</strain>
    </source>
</reference>
<dbReference type="Gene3D" id="3.40.50.150">
    <property type="entry name" value="Vaccinia Virus protein VP39"/>
    <property type="match status" value="1"/>
</dbReference>
<dbReference type="GO" id="GO:0006696">
    <property type="term" value="P:ergosterol biosynthetic process"/>
    <property type="evidence" value="ECO:0007669"/>
    <property type="project" value="TreeGrafter"/>
</dbReference>
<sequence>MAITEAAVPHPLPSPAESFTQRVSDSSDNEGFAEEKRRAAALLTKRQHKSHSKKALDLDQLDKASQPNRFKTFRASFKYLRDLTPEQVDDFMASYVIYNLDWADEAQMVAALGPTYRDRVGECLRSYYGVLNHLCALGDVEKMYIPPLMDRRATVLENQLLFERSVANAIGLKAGDRALDLGCGRGRVAAHMATAVPGVSVTGLNIDPNQIAQAKKFSEERGLVGNEFVVQDFNDLPLPFADGTFDAFYQIQALSLCKDLGALFREVYRVLKPGAKISLLDWVSLPDYDPTNEEHVELMKRVKPLIGAVGTPTPKSFESALEEAGFVVVKSENASEGGLQAPLIDRVDVYFRAVRQIILALVKLHCLPPHFKTLIDRLCLDGEAFVKMDTMRLITTSYWLVAEKPAQ</sequence>
<dbReference type="Proteomes" id="UP001275084">
    <property type="component" value="Unassembled WGS sequence"/>
</dbReference>
<evidence type="ECO:0000259" key="3">
    <source>
        <dbReference type="Pfam" id="PF08241"/>
    </source>
</evidence>
<comment type="caution">
    <text evidence="4">The sequence shown here is derived from an EMBL/GenBank/DDBJ whole genome shotgun (WGS) entry which is preliminary data.</text>
</comment>
<dbReference type="GO" id="GO:0032259">
    <property type="term" value="P:methylation"/>
    <property type="evidence" value="ECO:0007669"/>
    <property type="project" value="UniProtKB-KW"/>
</dbReference>
<dbReference type="InterPro" id="IPR050447">
    <property type="entry name" value="Erg6_SMT_methyltransf"/>
</dbReference>
<dbReference type="PANTHER" id="PTHR44068:SF4">
    <property type="entry name" value="S-ADENOSYL-METHIONINE-STEROL-C-METHYLTRANSFERAS (AFU_ORTHOLOGUE AFUA_4G09190)"/>
    <property type="match status" value="1"/>
</dbReference>
<keyword evidence="1" id="KW-0808">Transferase</keyword>
<evidence type="ECO:0000313" key="4">
    <source>
        <dbReference type="EMBL" id="KAK3362287.1"/>
    </source>
</evidence>
<dbReference type="Pfam" id="PF08241">
    <property type="entry name" value="Methyltransf_11"/>
    <property type="match status" value="1"/>
</dbReference>
<dbReference type="AlphaFoldDB" id="A0AAJ0HSX5"/>
<protein>
    <submittedName>
        <fullName evidence="4">S-adenosyl-L-methionine-dependent methyltransferase</fullName>
    </submittedName>
</protein>
<keyword evidence="5" id="KW-1185">Reference proteome</keyword>
<feature type="domain" description="Methyltransferase type 11" evidence="3">
    <location>
        <begin position="179"/>
        <end position="277"/>
    </location>
</feature>
<organism evidence="4 5">
    <name type="scientific">Lasiosphaeria hispida</name>
    <dbReference type="NCBI Taxonomy" id="260671"/>
    <lineage>
        <taxon>Eukaryota</taxon>
        <taxon>Fungi</taxon>
        <taxon>Dikarya</taxon>
        <taxon>Ascomycota</taxon>
        <taxon>Pezizomycotina</taxon>
        <taxon>Sordariomycetes</taxon>
        <taxon>Sordariomycetidae</taxon>
        <taxon>Sordariales</taxon>
        <taxon>Lasiosphaeriaceae</taxon>
        <taxon>Lasiosphaeria</taxon>
    </lineage>
</organism>
<name>A0AAJ0HSX5_9PEZI</name>
<dbReference type="CDD" id="cd02440">
    <property type="entry name" value="AdoMet_MTases"/>
    <property type="match status" value="1"/>
</dbReference>
<dbReference type="PANTHER" id="PTHR44068">
    <property type="entry name" value="ZGC:194242"/>
    <property type="match status" value="1"/>
</dbReference>
<dbReference type="InterPro" id="IPR029063">
    <property type="entry name" value="SAM-dependent_MTases_sf"/>
</dbReference>
<dbReference type="EMBL" id="JAUIQD010000001">
    <property type="protein sequence ID" value="KAK3362287.1"/>
    <property type="molecule type" value="Genomic_DNA"/>
</dbReference>